<keyword evidence="2" id="KW-0472">Membrane</keyword>
<dbReference type="AlphaFoldDB" id="A0A6H5IN35"/>
<feature type="transmembrane region" description="Helical" evidence="2">
    <location>
        <begin position="119"/>
        <end position="139"/>
    </location>
</feature>
<dbReference type="Gene3D" id="1.20.140.150">
    <property type="match status" value="4"/>
</dbReference>
<feature type="transmembrane region" description="Helical" evidence="2">
    <location>
        <begin position="368"/>
        <end position="393"/>
    </location>
</feature>
<feature type="transmembrane region" description="Helical" evidence="2">
    <location>
        <begin position="515"/>
        <end position="540"/>
    </location>
</feature>
<feature type="repeat" description="ANK" evidence="1">
    <location>
        <begin position="320"/>
        <end position="352"/>
    </location>
</feature>
<dbReference type="PANTHER" id="PTHR22677">
    <property type="entry name" value="ANKYRIN REPEAT DOMAIN-CONTAINING PROTEIN 60"/>
    <property type="match status" value="1"/>
</dbReference>
<gene>
    <name evidence="3" type="ORF">TBRA_LOCUS11391</name>
</gene>
<feature type="transmembrane region" description="Helical" evidence="2">
    <location>
        <begin position="221"/>
        <end position="246"/>
    </location>
</feature>
<proteinExistence type="predicted"/>
<keyword evidence="2" id="KW-1133">Transmembrane helix</keyword>
<evidence type="ECO:0000256" key="2">
    <source>
        <dbReference type="SAM" id="Phobius"/>
    </source>
</evidence>
<dbReference type="InterPro" id="IPR002110">
    <property type="entry name" value="Ankyrin_rpt"/>
</dbReference>
<protein>
    <submittedName>
        <fullName evidence="3">Uncharacterized protein</fullName>
    </submittedName>
</protein>
<feature type="non-terminal residue" evidence="3">
    <location>
        <position position="1"/>
    </location>
</feature>
<sequence length="687" mass="76278">SYDSGRSDALPVRAMLTLVVDRRIKSDNSPLMEAAIAGHVDIVNLLINHGAEINAHSTSAPWFISKFTISTCPAIAASIKVATVCTAISFIFLLIAFTTPNWLETDGKLEKPKFEQLDLRFFLISLMLIQLTFINSNLFGDFKIKNFSYDSGRSDALPVRAMLTLVVDRRIKSDNSPLMEAAIAGHVDIVNLLINHGAEINAHSTSAPWFISKFTISTCPAIAASIKVATVCTAISFIFLLIAFTTPNWLETDGKLEKPKFEQLDLRFFLISLMLIQLTFINSNLFGDFKIKNFSYDSGRSDALPVRAMLTLVVDRRIKSDNSPLMEAAIAGHVDIVNLLINHGAEINAHSTSAPWFISKFTISTCPAIAASIKVATVCTAISFIFLLIAFTTPNWLETDGKLEKPKFEQLDLRFFLISLMLIQLTFINSNLFGDFKIKNFSYDSGRSDALPVRAMLTLVVDRRIKSDNSPLMEAAIAGHVDIVNLLINHGAEINAHSTSAPWFISKFTISTCPAIAASIKVATVCTAISFIFLLIAFTTPNWLETDGKLEKPKFEQLDLRFFLISLMLIQLTFINSNLFGDFKIKNFSYDSGRSDALPVRAMLTLVVDRRIKSDNSPLMEAAIAGHVDIVNLLINHGAEINAHSTSAPWFISKFTISTCPAIAASIKVLRYKNLQYYHYEREHRSH</sequence>
<dbReference type="EMBL" id="CADCXV010000974">
    <property type="protein sequence ID" value="CAB0039652.1"/>
    <property type="molecule type" value="Genomic_DNA"/>
</dbReference>
<dbReference type="PANTHER" id="PTHR22677:SF4">
    <property type="entry name" value="USHER SYNDROME TYPE-1G PROTEIN-LIKE PROTEIN"/>
    <property type="match status" value="1"/>
</dbReference>
<name>A0A6H5IN35_9HYME</name>
<dbReference type="PROSITE" id="PS50297">
    <property type="entry name" value="ANK_REP_REGION"/>
    <property type="match status" value="5"/>
</dbReference>
<evidence type="ECO:0000256" key="1">
    <source>
        <dbReference type="PROSITE-ProRule" id="PRU00023"/>
    </source>
</evidence>
<keyword evidence="2" id="KW-0812">Transmembrane</keyword>
<dbReference type="SMART" id="SM00248">
    <property type="entry name" value="ANK"/>
    <property type="match status" value="5"/>
</dbReference>
<feature type="repeat" description="ANK" evidence="1">
    <location>
        <begin position="614"/>
        <end position="646"/>
    </location>
</feature>
<organism evidence="3 4">
    <name type="scientific">Trichogramma brassicae</name>
    <dbReference type="NCBI Taxonomy" id="86971"/>
    <lineage>
        <taxon>Eukaryota</taxon>
        <taxon>Metazoa</taxon>
        <taxon>Ecdysozoa</taxon>
        <taxon>Arthropoda</taxon>
        <taxon>Hexapoda</taxon>
        <taxon>Insecta</taxon>
        <taxon>Pterygota</taxon>
        <taxon>Neoptera</taxon>
        <taxon>Endopterygota</taxon>
        <taxon>Hymenoptera</taxon>
        <taxon>Apocrita</taxon>
        <taxon>Proctotrupomorpha</taxon>
        <taxon>Chalcidoidea</taxon>
        <taxon>Trichogrammatidae</taxon>
        <taxon>Trichogramma</taxon>
    </lineage>
</organism>
<feature type="repeat" description="ANK" evidence="1">
    <location>
        <begin position="173"/>
        <end position="205"/>
    </location>
</feature>
<feature type="transmembrane region" description="Helical" evidence="2">
    <location>
        <begin position="266"/>
        <end position="286"/>
    </location>
</feature>
<dbReference type="Gene3D" id="1.25.40.20">
    <property type="entry name" value="Ankyrin repeat-containing domain"/>
    <property type="match status" value="3"/>
</dbReference>
<dbReference type="SUPFAM" id="SSF48403">
    <property type="entry name" value="Ankyrin repeat"/>
    <property type="match status" value="1"/>
</dbReference>
<evidence type="ECO:0000313" key="3">
    <source>
        <dbReference type="EMBL" id="CAB0039652.1"/>
    </source>
</evidence>
<reference evidence="3 4" key="1">
    <citation type="submission" date="2020-02" db="EMBL/GenBank/DDBJ databases">
        <authorList>
            <person name="Ferguson B K."/>
        </authorList>
    </citation>
    <scope>NUCLEOTIDE SEQUENCE [LARGE SCALE GENOMIC DNA]</scope>
</reference>
<feature type="transmembrane region" description="Helical" evidence="2">
    <location>
        <begin position="74"/>
        <end position="99"/>
    </location>
</feature>
<feature type="repeat" description="ANK" evidence="1">
    <location>
        <begin position="26"/>
        <end position="58"/>
    </location>
</feature>
<keyword evidence="1" id="KW-0040">ANK repeat</keyword>
<feature type="transmembrane region" description="Helical" evidence="2">
    <location>
        <begin position="413"/>
        <end position="433"/>
    </location>
</feature>
<dbReference type="PROSITE" id="PS50088">
    <property type="entry name" value="ANK_REPEAT"/>
    <property type="match status" value="5"/>
</dbReference>
<dbReference type="InterPro" id="IPR036770">
    <property type="entry name" value="Ankyrin_rpt-contain_sf"/>
</dbReference>
<keyword evidence="4" id="KW-1185">Reference proteome</keyword>
<feature type="transmembrane region" description="Helical" evidence="2">
    <location>
        <begin position="560"/>
        <end position="580"/>
    </location>
</feature>
<evidence type="ECO:0000313" key="4">
    <source>
        <dbReference type="Proteomes" id="UP000479190"/>
    </source>
</evidence>
<dbReference type="InterPro" id="IPR039323">
    <property type="entry name" value="ANKRD_45/46/60"/>
</dbReference>
<dbReference type="Pfam" id="PF00023">
    <property type="entry name" value="Ank"/>
    <property type="match status" value="5"/>
</dbReference>
<feature type="non-terminal residue" evidence="3">
    <location>
        <position position="687"/>
    </location>
</feature>
<accession>A0A6H5IN35</accession>
<dbReference type="Proteomes" id="UP000479190">
    <property type="component" value="Unassembled WGS sequence"/>
</dbReference>
<feature type="repeat" description="ANK" evidence="1">
    <location>
        <begin position="467"/>
        <end position="499"/>
    </location>
</feature>